<reference evidence="1" key="1">
    <citation type="submission" date="2023-05" db="EMBL/GenBank/DDBJ databases">
        <title>Anaerotaeda fermentans gen. nov., sp. nov., a novel anaerobic planctomycete of the new family within the order Sedimentisphaerales isolated from Taman Peninsula, Russia.</title>
        <authorList>
            <person name="Khomyakova M.A."/>
            <person name="Merkel A.Y."/>
            <person name="Slobodkin A.I."/>
        </authorList>
    </citation>
    <scope>NUCLEOTIDE SEQUENCE</scope>
    <source>
        <strain evidence="1">M17dextr</strain>
    </source>
</reference>
<sequence length="282" mass="32825">MYLSLLRVNVDNRRGKQWLGSTYRIHQRLWMAFPDSERRQDDPFFLGTWDGPPLAEPKPERRDAGFLFRIEHDGHPRILVQSVQKPDWEYAFQNAPHLLADEPRTREFDPTPRRDDAYRFRLLANVVYPKSVPHPDGRMRTTRSGLTIRRRKRTEIPVFPRPIPDALPTDPAERQQVLFARWDPWRQWLNRVAKDRGFRVIDEVGEREPSLLMEAVHTVVRNPARGRDASHQDKPTRKRYNAGLFEGMLVCTDPDQLRDAIINGIGHGKAFGFGLLSIAPAK</sequence>
<keyword evidence="2" id="KW-1185">Reference proteome</keyword>
<comment type="caution">
    <text evidence="1">The sequence shown here is derived from an EMBL/GenBank/DDBJ whole genome shotgun (WGS) entry which is preliminary data.</text>
</comment>
<dbReference type="CDD" id="cd09727">
    <property type="entry name" value="Cas6_I-E"/>
    <property type="match status" value="1"/>
</dbReference>
<dbReference type="AlphaFoldDB" id="A0AAW6U0Z5"/>
<name>A0AAW6U0Z5_9BACT</name>
<proteinExistence type="predicted"/>
<protein>
    <submittedName>
        <fullName evidence="1">Type I-E CRISPR-associated protein Cas6/Cse3/CasE</fullName>
    </submittedName>
</protein>
<dbReference type="Proteomes" id="UP001431776">
    <property type="component" value="Unassembled WGS sequence"/>
</dbReference>
<evidence type="ECO:0000313" key="1">
    <source>
        <dbReference type="EMBL" id="MDI6450515.1"/>
    </source>
</evidence>
<dbReference type="Pfam" id="PF08798">
    <property type="entry name" value="CRISPR_assoc"/>
    <property type="match status" value="1"/>
</dbReference>
<gene>
    <name evidence="1" type="ORF">QJ522_15750</name>
</gene>
<dbReference type="EMBL" id="JASCXX010000021">
    <property type="protein sequence ID" value="MDI6450515.1"/>
    <property type="molecule type" value="Genomic_DNA"/>
</dbReference>
<dbReference type="SMART" id="SM01101">
    <property type="entry name" value="CRISPR_assoc"/>
    <property type="match status" value="1"/>
</dbReference>
<dbReference type="Gene3D" id="3.30.70.1210">
    <property type="entry name" value="Crispr-associated protein, domain 2"/>
    <property type="match status" value="1"/>
</dbReference>
<accession>A0AAW6U0Z5</accession>
<dbReference type="SUPFAM" id="SSF117987">
    <property type="entry name" value="CRISPR-associated protein"/>
    <property type="match status" value="2"/>
</dbReference>
<dbReference type="RefSeq" id="WP_349245926.1">
    <property type="nucleotide sequence ID" value="NZ_JASCXX010000021.1"/>
</dbReference>
<dbReference type="Gene3D" id="3.30.70.1200">
    <property type="entry name" value="Crispr-associated protein, domain 1"/>
    <property type="match status" value="1"/>
</dbReference>
<evidence type="ECO:0000313" key="2">
    <source>
        <dbReference type="Proteomes" id="UP001431776"/>
    </source>
</evidence>
<organism evidence="1 2">
    <name type="scientific">Anaerobaca lacustris</name>
    <dbReference type="NCBI Taxonomy" id="3044600"/>
    <lineage>
        <taxon>Bacteria</taxon>
        <taxon>Pseudomonadati</taxon>
        <taxon>Planctomycetota</taxon>
        <taxon>Phycisphaerae</taxon>
        <taxon>Sedimentisphaerales</taxon>
        <taxon>Anaerobacaceae</taxon>
        <taxon>Anaerobaca</taxon>
    </lineage>
</organism>
<dbReference type="InterPro" id="IPR010179">
    <property type="entry name" value="CRISPR-assoc_prot_Cse3"/>
</dbReference>